<comment type="caution">
    <text evidence="2">The sequence shown here is derived from an EMBL/GenBank/DDBJ whole genome shotgun (WGS) entry which is preliminary data.</text>
</comment>
<dbReference type="AlphaFoldDB" id="A0A0W0VJC0"/>
<gene>
    <name evidence="2" type="ORF">Llan_1969</name>
</gene>
<dbReference type="InterPro" id="IPR017926">
    <property type="entry name" value="GATASE"/>
</dbReference>
<evidence type="ECO:0000313" key="3">
    <source>
        <dbReference type="Proteomes" id="UP000054869"/>
    </source>
</evidence>
<dbReference type="SUPFAM" id="SSF52317">
    <property type="entry name" value="Class I glutamine amidotransferase-like"/>
    <property type="match status" value="1"/>
</dbReference>
<keyword evidence="3" id="KW-1185">Reference proteome</keyword>
<dbReference type="Proteomes" id="UP000054869">
    <property type="component" value="Unassembled WGS sequence"/>
</dbReference>
<dbReference type="Gene3D" id="3.40.50.880">
    <property type="match status" value="1"/>
</dbReference>
<dbReference type="PROSITE" id="PS51273">
    <property type="entry name" value="GATASE_TYPE_1"/>
    <property type="match status" value="1"/>
</dbReference>
<evidence type="ECO:0000259" key="1">
    <source>
        <dbReference type="Pfam" id="PF00117"/>
    </source>
</evidence>
<dbReference type="CDD" id="cd01741">
    <property type="entry name" value="GATase1_1"/>
    <property type="match status" value="1"/>
</dbReference>
<evidence type="ECO:0000313" key="2">
    <source>
        <dbReference type="EMBL" id="KTD20208.1"/>
    </source>
</evidence>
<protein>
    <submittedName>
        <fullName evidence="2">Glutamine amidotransferase, class I</fullName>
    </submittedName>
</protein>
<dbReference type="Pfam" id="PF00117">
    <property type="entry name" value="GATase"/>
    <property type="match status" value="1"/>
</dbReference>
<dbReference type="OrthoDB" id="9813383at2"/>
<dbReference type="PANTHER" id="PTHR42695">
    <property type="entry name" value="GLUTAMINE AMIDOTRANSFERASE YLR126C-RELATED"/>
    <property type="match status" value="1"/>
</dbReference>
<accession>A0A0W0VJC0</accession>
<dbReference type="InterPro" id="IPR044992">
    <property type="entry name" value="ChyE-like"/>
</dbReference>
<dbReference type="PATRIC" id="fig|45067.4.peg.2061"/>
<reference evidence="2 3" key="1">
    <citation type="submission" date="2015-11" db="EMBL/GenBank/DDBJ databases">
        <title>Genomic analysis of 38 Legionella species identifies large and diverse effector repertoires.</title>
        <authorList>
            <person name="Burstein D."/>
            <person name="Amaro F."/>
            <person name="Zusman T."/>
            <person name="Lifshitz Z."/>
            <person name="Cohen O."/>
            <person name="Gilbert J.A."/>
            <person name="Pupko T."/>
            <person name="Shuman H.A."/>
            <person name="Segal G."/>
        </authorList>
    </citation>
    <scope>NUCLEOTIDE SEQUENCE [LARGE SCALE GENOMIC DNA]</scope>
    <source>
        <strain evidence="2 3">ATCC 49751</strain>
    </source>
</reference>
<dbReference type="eggNOG" id="COG0518">
    <property type="taxonomic scope" value="Bacteria"/>
</dbReference>
<dbReference type="GO" id="GO:0005829">
    <property type="term" value="C:cytosol"/>
    <property type="evidence" value="ECO:0007669"/>
    <property type="project" value="TreeGrafter"/>
</dbReference>
<dbReference type="STRING" id="45067.Llan_1969"/>
<keyword evidence="2" id="KW-0315">Glutamine amidotransferase</keyword>
<sequence>MNIGILQCDEIHEKFIPEHGRYQDMFAKLFHEIDRSLTFVVYDAKHGELPSHTDEADAYLITGSRHGVNDDFPWITNLEEFIRQLHQVQKKVIGVCFGHQLIAKALGGKVIKSPNGWGIGMSINKIIQKKNWMIPAQDNLNLLVSHQDQVIEPPKEAEILAQSDFCPFYMMQINENLFTIQGHPEYSKAYTQAIIEDRKIILGEERSEQGLTSLQLDEHNHLIAKWMVNFLYG</sequence>
<organism evidence="2 3">
    <name type="scientific">Legionella lansingensis</name>
    <dbReference type="NCBI Taxonomy" id="45067"/>
    <lineage>
        <taxon>Bacteria</taxon>
        <taxon>Pseudomonadati</taxon>
        <taxon>Pseudomonadota</taxon>
        <taxon>Gammaproteobacteria</taxon>
        <taxon>Legionellales</taxon>
        <taxon>Legionellaceae</taxon>
        <taxon>Legionella</taxon>
    </lineage>
</organism>
<dbReference type="RefSeq" id="WP_028373993.1">
    <property type="nucleotide sequence ID" value="NZ_CAAAJD010000037.1"/>
</dbReference>
<dbReference type="GO" id="GO:0016740">
    <property type="term" value="F:transferase activity"/>
    <property type="evidence" value="ECO:0007669"/>
    <property type="project" value="UniProtKB-KW"/>
</dbReference>
<dbReference type="PANTHER" id="PTHR42695:SF5">
    <property type="entry name" value="GLUTAMINE AMIDOTRANSFERASE YLR126C-RELATED"/>
    <property type="match status" value="1"/>
</dbReference>
<keyword evidence="2" id="KW-0808">Transferase</keyword>
<name>A0A0W0VJC0_9GAMM</name>
<dbReference type="EMBL" id="LNYI01000045">
    <property type="protein sequence ID" value="KTD20208.1"/>
    <property type="molecule type" value="Genomic_DNA"/>
</dbReference>
<feature type="domain" description="Glutamine amidotransferase" evidence="1">
    <location>
        <begin position="24"/>
        <end position="191"/>
    </location>
</feature>
<proteinExistence type="predicted"/>
<dbReference type="InterPro" id="IPR029062">
    <property type="entry name" value="Class_I_gatase-like"/>
</dbReference>